<dbReference type="InterPro" id="IPR011047">
    <property type="entry name" value="Quinoprotein_ADH-like_sf"/>
</dbReference>
<evidence type="ECO:0000256" key="2">
    <source>
        <dbReference type="ARBA" id="ARBA00022741"/>
    </source>
</evidence>
<dbReference type="AlphaFoldDB" id="A0A518G8M2"/>
<name>A0A518G8M2_9BACT</name>
<dbReference type="SMART" id="SM00320">
    <property type="entry name" value="WD40"/>
    <property type="match status" value="8"/>
</dbReference>
<evidence type="ECO:0000256" key="5">
    <source>
        <dbReference type="PROSITE-ProRule" id="PRU00221"/>
    </source>
</evidence>
<dbReference type="SUPFAM" id="SSF56112">
    <property type="entry name" value="Protein kinase-like (PK-like)"/>
    <property type="match status" value="1"/>
</dbReference>
<keyword evidence="7" id="KW-0812">Transmembrane</keyword>
<dbReference type="OrthoDB" id="500858at2"/>
<evidence type="ECO:0000313" key="9">
    <source>
        <dbReference type="EMBL" id="QDV24932.1"/>
    </source>
</evidence>
<feature type="binding site" evidence="6">
    <location>
        <position position="120"/>
    </location>
    <ligand>
        <name>ATP</name>
        <dbReference type="ChEBI" id="CHEBI:30616"/>
    </ligand>
</feature>
<keyword evidence="4 6" id="KW-0067">ATP-binding</keyword>
<dbReference type="InterPro" id="IPR001680">
    <property type="entry name" value="WD40_rpt"/>
</dbReference>
<keyword evidence="1 9" id="KW-0808">Transferase</keyword>
<keyword evidence="3 9" id="KW-0418">Kinase</keyword>
<evidence type="ECO:0000256" key="7">
    <source>
        <dbReference type="SAM" id="Phobius"/>
    </source>
</evidence>
<feature type="transmembrane region" description="Helical" evidence="7">
    <location>
        <begin position="410"/>
        <end position="434"/>
    </location>
</feature>
<organism evidence="9 10">
    <name type="scientific">Aureliella helgolandensis</name>
    <dbReference type="NCBI Taxonomy" id="2527968"/>
    <lineage>
        <taxon>Bacteria</taxon>
        <taxon>Pseudomonadati</taxon>
        <taxon>Planctomycetota</taxon>
        <taxon>Planctomycetia</taxon>
        <taxon>Pirellulales</taxon>
        <taxon>Pirellulaceae</taxon>
        <taxon>Aureliella</taxon>
    </lineage>
</organism>
<dbReference type="SMART" id="SM00220">
    <property type="entry name" value="S_TKc"/>
    <property type="match status" value="1"/>
</dbReference>
<evidence type="ECO:0000256" key="4">
    <source>
        <dbReference type="ARBA" id="ARBA00022840"/>
    </source>
</evidence>
<dbReference type="Proteomes" id="UP000318017">
    <property type="component" value="Chromosome"/>
</dbReference>
<reference evidence="9 10" key="1">
    <citation type="submission" date="2019-02" db="EMBL/GenBank/DDBJ databases">
        <title>Deep-cultivation of Planctomycetes and their phenomic and genomic characterization uncovers novel biology.</title>
        <authorList>
            <person name="Wiegand S."/>
            <person name="Jogler M."/>
            <person name="Boedeker C."/>
            <person name="Pinto D."/>
            <person name="Vollmers J."/>
            <person name="Rivas-Marin E."/>
            <person name="Kohn T."/>
            <person name="Peeters S.H."/>
            <person name="Heuer A."/>
            <person name="Rast P."/>
            <person name="Oberbeckmann S."/>
            <person name="Bunk B."/>
            <person name="Jeske O."/>
            <person name="Meyerdierks A."/>
            <person name="Storesund J.E."/>
            <person name="Kallscheuer N."/>
            <person name="Luecker S."/>
            <person name="Lage O.M."/>
            <person name="Pohl T."/>
            <person name="Merkel B.J."/>
            <person name="Hornburger P."/>
            <person name="Mueller R.-W."/>
            <person name="Bruemmer F."/>
            <person name="Labrenz M."/>
            <person name="Spormann A.M."/>
            <person name="Op den Camp H."/>
            <person name="Overmann J."/>
            <person name="Amann R."/>
            <person name="Jetten M.S.M."/>
            <person name="Mascher T."/>
            <person name="Medema M.H."/>
            <person name="Devos D.P."/>
            <person name="Kaster A.-K."/>
            <person name="Ovreas L."/>
            <person name="Rohde M."/>
            <person name="Galperin M.Y."/>
            <person name="Jogler C."/>
        </authorList>
    </citation>
    <scope>NUCLEOTIDE SEQUENCE [LARGE SCALE GENOMIC DNA]</scope>
    <source>
        <strain evidence="9 10">Q31a</strain>
    </source>
</reference>
<feature type="repeat" description="WD" evidence="5">
    <location>
        <begin position="1032"/>
        <end position="1063"/>
    </location>
</feature>
<keyword evidence="7" id="KW-1133">Transmembrane helix</keyword>
<dbReference type="PROSITE" id="PS00107">
    <property type="entry name" value="PROTEIN_KINASE_ATP"/>
    <property type="match status" value="1"/>
</dbReference>
<dbReference type="InterPro" id="IPR036322">
    <property type="entry name" value="WD40_repeat_dom_sf"/>
</dbReference>
<dbReference type="PROSITE" id="PS00108">
    <property type="entry name" value="PROTEIN_KINASE_ST"/>
    <property type="match status" value="1"/>
</dbReference>
<evidence type="ECO:0000256" key="6">
    <source>
        <dbReference type="PROSITE-ProRule" id="PRU10141"/>
    </source>
</evidence>
<dbReference type="RefSeq" id="WP_145079307.1">
    <property type="nucleotide sequence ID" value="NZ_CP036298.1"/>
</dbReference>
<keyword evidence="2 6" id="KW-0547">Nucleotide-binding</keyword>
<dbReference type="Pfam" id="PF00400">
    <property type="entry name" value="WD40"/>
    <property type="match status" value="1"/>
</dbReference>
<evidence type="ECO:0000313" key="10">
    <source>
        <dbReference type="Proteomes" id="UP000318017"/>
    </source>
</evidence>
<dbReference type="EMBL" id="CP036298">
    <property type="protein sequence ID" value="QDV24932.1"/>
    <property type="molecule type" value="Genomic_DNA"/>
</dbReference>
<accession>A0A518G8M2</accession>
<evidence type="ECO:0000259" key="8">
    <source>
        <dbReference type="PROSITE" id="PS50011"/>
    </source>
</evidence>
<evidence type="ECO:0000256" key="3">
    <source>
        <dbReference type="ARBA" id="ARBA00022777"/>
    </source>
</evidence>
<dbReference type="GO" id="GO:0004674">
    <property type="term" value="F:protein serine/threonine kinase activity"/>
    <property type="evidence" value="ECO:0007669"/>
    <property type="project" value="UniProtKB-EC"/>
</dbReference>
<dbReference type="PROSITE" id="PS50011">
    <property type="entry name" value="PROTEIN_KINASE_DOM"/>
    <property type="match status" value="1"/>
</dbReference>
<dbReference type="SUPFAM" id="SSF50978">
    <property type="entry name" value="WD40 repeat-like"/>
    <property type="match status" value="1"/>
</dbReference>
<gene>
    <name evidence="9" type="primary">stkP_2</name>
    <name evidence="9" type="ORF">Q31a_32540</name>
</gene>
<dbReference type="Gene3D" id="2.130.10.10">
    <property type="entry name" value="YVTN repeat-like/Quinoprotein amine dehydrogenase"/>
    <property type="match status" value="3"/>
</dbReference>
<protein>
    <submittedName>
        <fullName evidence="9">Serine/threonine-protein kinase StkP</fullName>
        <ecNumber evidence="9">2.7.11.1</ecNumber>
    </submittedName>
</protein>
<dbReference type="CDD" id="cd14014">
    <property type="entry name" value="STKc_PknB_like"/>
    <property type="match status" value="1"/>
</dbReference>
<dbReference type="PROSITE" id="PS50294">
    <property type="entry name" value="WD_REPEATS_REGION"/>
    <property type="match status" value="1"/>
</dbReference>
<dbReference type="Pfam" id="PF00069">
    <property type="entry name" value="Pkinase"/>
    <property type="match status" value="1"/>
</dbReference>
<evidence type="ECO:0000256" key="1">
    <source>
        <dbReference type="ARBA" id="ARBA00022679"/>
    </source>
</evidence>
<keyword evidence="10" id="KW-1185">Reference proteome</keyword>
<dbReference type="KEGG" id="ahel:Q31a_32540"/>
<dbReference type="InterPro" id="IPR017441">
    <property type="entry name" value="Protein_kinase_ATP_BS"/>
</dbReference>
<dbReference type="PROSITE" id="PS50082">
    <property type="entry name" value="WD_REPEATS_2"/>
    <property type="match status" value="2"/>
</dbReference>
<keyword evidence="7" id="KW-0472">Membrane</keyword>
<feature type="domain" description="Protein kinase" evidence="8">
    <location>
        <begin position="90"/>
        <end position="385"/>
    </location>
</feature>
<dbReference type="EC" id="2.7.11.1" evidence="9"/>
<sequence length="1104" mass="122433">MNLESSRPPTVKELFLALLDVKDHAERAQIMKESGCDDTTKAEVQKLLTAHGSDAPNLLDEAVARFGPSDEPTLVESRAELLPGDVVGSFKILKPIGEGGMGTVYAAEQTEPVRRLVALKIIRAAIATNDVIARFQGERQAIALMDHPHIAKVLEVGTTNARQPYLAMELVEGLSITKYADAHRLTTDERLRLFEKVCMAVRHAHRKGIIHRDLKPSNILVAHVDDAPVPKIIDFGLAKAVDQPLTDSTMYTGFSRMLGTPMYMSPEQAELGGVDVDTRCDIYSLGVILYELLTGVPPFDRERFKNISFDEIRRIVREVEPRRPSSTLSGPVSSHICKNRSMEHSKLRATLRGELDWIVLTAMEKDRERRYDSAGELADDIRRFLNSETIAACPPSTYYRMRKYAWRNRWPLVVVCTIFAALVATSSISMWQVWSVRRANIAIASREQRANELLEAMRFKEAVSAYRQGDLATLSNRTDRWSQEQAARSDASQAKTANFMSLLNSATEISPISGLQHTALIHDVAISADQHNAVCVDEQGDVYLWNLDDSAADGFKLGSHEEPAHAVAVSPDGLRAVTGSHTGQLAFWDLEKRTLVQKIQPLETGVETIRYSPDGLYVAAGARYSGVWVGNSEGQKRFEVENDHRHEALLFSPDASELLVPTREGIDVWNLESRSRTRTLRSSPLSNVRAMCLAGRNQRWLVVGERYSETLVLLDRETGKFSGAILAGRHPRSLVASPDGLWLAASYANGRIQLIQLSDRNDDTVTGEVRYQFQAHRGADEARLPLVWLESRFEFVSAGVDGKIQRWNRARIPPTQELQPPAPLSGLLLQSDRPQPYFYYFNHLRSRIAQLSQENSELYFPEGLVTNTVQNGRLAIRDPVNVCIFELATGKSLASIETSRNLDWSLALSRDGNAVIGGDRSGFIVWATHDSWSNFELVGSVELVQEFPPQLAGGHRTAIAHDAEAGALVEIDLASGERETLHPLQAVDATSICLSHDETLVAIAGYQGIRVIDRHTKQTKLHIETVFGPRILQFFPDDKVLLSVDNDGSVRAWHIPTGESLGALYSPSTPLGMPTSLQITADGRRAAVCYNGPTTRIPVILGRP</sequence>
<dbReference type="Gene3D" id="3.30.200.20">
    <property type="entry name" value="Phosphorylase Kinase, domain 1"/>
    <property type="match status" value="1"/>
</dbReference>
<dbReference type="Gene3D" id="1.10.510.10">
    <property type="entry name" value="Transferase(Phosphotransferase) domain 1"/>
    <property type="match status" value="1"/>
</dbReference>
<dbReference type="InterPro" id="IPR000719">
    <property type="entry name" value="Prot_kinase_dom"/>
</dbReference>
<feature type="repeat" description="WD" evidence="5">
    <location>
        <begin position="557"/>
        <end position="598"/>
    </location>
</feature>
<dbReference type="InterPro" id="IPR015943">
    <property type="entry name" value="WD40/YVTN_repeat-like_dom_sf"/>
</dbReference>
<dbReference type="GO" id="GO:0005524">
    <property type="term" value="F:ATP binding"/>
    <property type="evidence" value="ECO:0007669"/>
    <property type="project" value="UniProtKB-UniRule"/>
</dbReference>
<keyword evidence="5" id="KW-0853">WD repeat</keyword>
<dbReference type="PANTHER" id="PTHR43289:SF6">
    <property type="entry name" value="SERINE_THREONINE-PROTEIN KINASE NEKL-3"/>
    <property type="match status" value="1"/>
</dbReference>
<dbReference type="PANTHER" id="PTHR43289">
    <property type="entry name" value="MITOGEN-ACTIVATED PROTEIN KINASE KINASE KINASE 20-RELATED"/>
    <property type="match status" value="1"/>
</dbReference>
<proteinExistence type="predicted"/>
<dbReference type="InterPro" id="IPR008271">
    <property type="entry name" value="Ser/Thr_kinase_AS"/>
</dbReference>
<dbReference type="SUPFAM" id="SSF50998">
    <property type="entry name" value="Quinoprotein alcohol dehydrogenase-like"/>
    <property type="match status" value="1"/>
</dbReference>
<dbReference type="InterPro" id="IPR011009">
    <property type="entry name" value="Kinase-like_dom_sf"/>
</dbReference>